<dbReference type="FunFam" id="3.30.420.40:FF:000012">
    <property type="entry name" value="tRNA N6-adenosine threonylcarbamoyltransferase"/>
    <property type="match status" value="1"/>
</dbReference>
<evidence type="ECO:0000256" key="7">
    <source>
        <dbReference type="ARBA" id="ARBA00048117"/>
    </source>
</evidence>
<organism evidence="10 11">
    <name type="scientific">Candidatus Daviesbacteria bacterium GW2011_GWA2_38_24</name>
    <dbReference type="NCBI Taxonomy" id="1618422"/>
    <lineage>
        <taxon>Bacteria</taxon>
        <taxon>Candidatus Daviesiibacteriota</taxon>
    </lineage>
</organism>
<evidence type="ECO:0000256" key="4">
    <source>
        <dbReference type="ARBA" id="ARBA00022723"/>
    </source>
</evidence>
<keyword evidence="5 8" id="KW-0408">Iron</keyword>
<evidence type="ECO:0000259" key="9">
    <source>
        <dbReference type="Pfam" id="PF00814"/>
    </source>
</evidence>
<feature type="binding site" evidence="8">
    <location>
        <begin position="140"/>
        <end position="144"/>
    </location>
    <ligand>
        <name>substrate</name>
    </ligand>
</feature>
<evidence type="ECO:0000256" key="6">
    <source>
        <dbReference type="ARBA" id="ARBA00023315"/>
    </source>
</evidence>
<dbReference type="Proteomes" id="UP000034235">
    <property type="component" value="Unassembled WGS sequence"/>
</dbReference>
<dbReference type="GO" id="GO:0005737">
    <property type="term" value="C:cytoplasm"/>
    <property type="evidence" value="ECO:0007669"/>
    <property type="project" value="UniProtKB-SubCell"/>
</dbReference>
<evidence type="ECO:0000256" key="5">
    <source>
        <dbReference type="ARBA" id="ARBA00023004"/>
    </source>
</evidence>
<dbReference type="FunFam" id="3.30.420.40:FF:000040">
    <property type="entry name" value="tRNA N6-adenosine threonylcarbamoyltransferase"/>
    <property type="match status" value="1"/>
</dbReference>
<dbReference type="CDD" id="cd24133">
    <property type="entry name" value="ASKHA_NBD_TsaD_bac"/>
    <property type="match status" value="1"/>
</dbReference>
<dbReference type="GO" id="GO:0002949">
    <property type="term" value="P:tRNA threonylcarbamoyladenosine modification"/>
    <property type="evidence" value="ECO:0007669"/>
    <property type="project" value="UniProtKB-UniRule"/>
</dbReference>
<dbReference type="GO" id="GO:0005506">
    <property type="term" value="F:iron ion binding"/>
    <property type="evidence" value="ECO:0007669"/>
    <property type="project" value="UniProtKB-UniRule"/>
</dbReference>
<keyword evidence="6 8" id="KW-0012">Acyltransferase</keyword>
<keyword evidence="2 8" id="KW-0808">Transferase</keyword>
<name>A0A0G0MPR7_9BACT</name>
<protein>
    <recommendedName>
        <fullName evidence="8">tRNA N6-adenosine threonylcarbamoyltransferase</fullName>
        <ecNumber evidence="8">2.3.1.234</ecNumber>
    </recommendedName>
    <alternativeName>
        <fullName evidence="8">N6-L-threonylcarbamoyladenine synthase</fullName>
        <shortName evidence="8">t(6)A synthase</shortName>
    </alternativeName>
    <alternativeName>
        <fullName evidence="8">t(6)A37 threonylcarbamoyladenosine biosynthesis protein TsaD</fullName>
    </alternativeName>
    <alternativeName>
        <fullName evidence="8">tRNA threonylcarbamoyladenosine biosynthesis protein TsaD</fullName>
    </alternativeName>
</protein>
<accession>A0A0G0MPR7</accession>
<evidence type="ECO:0000256" key="8">
    <source>
        <dbReference type="HAMAP-Rule" id="MF_01445"/>
    </source>
</evidence>
<feature type="binding site" evidence="8">
    <location>
        <position position="173"/>
    </location>
    <ligand>
        <name>substrate</name>
    </ligand>
</feature>
<dbReference type="SUPFAM" id="SSF53067">
    <property type="entry name" value="Actin-like ATPase domain"/>
    <property type="match status" value="2"/>
</dbReference>
<keyword evidence="1 8" id="KW-0963">Cytoplasm</keyword>
<dbReference type="GO" id="GO:0061711">
    <property type="term" value="F:tRNA N(6)-L-threonylcarbamoyladenine synthase activity"/>
    <property type="evidence" value="ECO:0007669"/>
    <property type="project" value="UniProtKB-EC"/>
</dbReference>
<dbReference type="PANTHER" id="PTHR11735:SF6">
    <property type="entry name" value="TRNA N6-ADENOSINE THREONYLCARBAMOYLTRANSFERASE, MITOCHONDRIAL"/>
    <property type="match status" value="1"/>
</dbReference>
<keyword evidence="4 8" id="KW-0479">Metal-binding</keyword>
<dbReference type="InterPro" id="IPR043129">
    <property type="entry name" value="ATPase_NBD"/>
</dbReference>
<comment type="subcellular location">
    <subcellularLocation>
        <location evidence="8">Cytoplasm</location>
    </subcellularLocation>
</comment>
<dbReference type="PATRIC" id="fig|1618422.5.peg.482"/>
<dbReference type="NCBIfam" id="TIGR03723">
    <property type="entry name" value="T6A_TsaD_YgjD"/>
    <property type="match status" value="1"/>
</dbReference>
<feature type="binding site" evidence="8">
    <location>
        <position position="115"/>
    </location>
    <ligand>
        <name>Fe cation</name>
        <dbReference type="ChEBI" id="CHEBI:24875"/>
    </ligand>
</feature>
<evidence type="ECO:0000313" key="11">
    <source>
        <dbReference type="Proteomes" id="UP000034235"/>
    </source>
</evidence>
<reference evidence="10 11" key="1">
    <citation type="journal article" date="2015" name="Nature">
        <title>rRNA introns, odd ribosomes, and small enigmatic genomes across a large radiation of phyla.</title>
        <authorList>
            <person name="Brown C.T."/>
            <person name="Hug L.A."/>
            <person name="Thomas B.C."/>
            <person name="Sharon I."/>
            <person name="Castelle C.J."/>
            <person name="Singh A."/>
            <person name="Wilkins M.J."/>
            <person name="Williams K.H."/>
            <person name="Banfield J.F."/>
        </authorList>
    </citation>
    <scope>NUCLEOTIDE SEQUENCE [LARGE SCALE GENOMIC DNA]</scope>
</reference>
<dbReference type="Pfam" id="PF00814">
    <property type="entry name" value="TsaD"/>
    <property type="match status" value="1"/>
</dbReference>
<comment type="catalytic activity">
    <reaction evidence="7 8">
        <text>L-threonylcarbamoyladenylate + adenosine(37) in tRNA = N(6)-L-threonylcarbamoyladenosine(37) in tRNA + AMP + H(+)</text>
        <dbReference type="Rhea" id="RHEA:37059"/>
        <dbReference type="Rhea" id="RHEA-COMP:10162"/>
        <dbReference type="Rhea" id="RHEA-COMP:10163"/>
        <dbReference type="ChEBI" id="CHEBI:15378"/>
        <dbReference type="ChEBI" id="CHEBI:73682"/>
        <dbReference type="ChEBI" id="CHEBI:74411"/>
        <dbReference type="ChEBI" id="CHEBI:74418"/>
        <dbReference type="ChEBI" id="CHEBI:456215"/>
        <dbReference type="EC" id="2.3.1.234"/>
    </reaction>
</comment>
<gene>
    <name evidence="8" type="primary">tsaD</name>
    <name evidence="10" type="ORF">US86_C0002G0043</name>
</gene>
<dbReference type="InterPro" id="IPR000905">
    <property type="entry name" value="Gcp-like_dom"/>
</dbReference>
<feature type="binding site" evidence="8">
    <location>
        <position position="316"/>
    </location>
    <ligand>
        <name>Fe cation</name>
        <dbReference type="ChEBI" id="CHEBI:24875"/>
    </ligand>
</feature>
<feature type="binding site" evidence="8">
    <location>
        <position position="186"/>
    </location>
    <ligand>
        <name>substrate</name>
    </ligand>
</feature>
<evidence type="ECO:0000256" key="2">
    <source>
        <dbReference type="ARBA" id="ARBA00022679"/>
    </source>
</evidence>
<dbReference type="Gene3D" id="3.30.420.40">
    <property type="match status" value="2"/>
</dbReference>
<sequence length="347" mass="36983">MKVILGIETSCDETAAAVLEQKDKRINILSNVVASSIELQAKYGGVIPEQAAREQLKSIVPVVEHAIHDSRLTINDLDAIAVTQGPGLIGSLLVGVETAKVLAMTWNKPLIPINHLVGHFYANWAAVRGSLPTFPSLGLLVSGGHSDLVMFTNHNKYKYLGGTRDDAAGEAFDKSARLLGLPYPGGPLISKLAKEGNRKAFHLPRPMMKGFSAKGGPASDWDFSFSGLKTAVLNLVNQLTPTGSGLTSQQVSDISASLETAIVDTLVIKTIKAAKTFGMNQLIVSGGVAANQYLRERLFAEFPGKVFIPPPSLCTDNAVMIATAGFFTKPIENPLDLQANPNLSLNV</sequence>
<dbReference type="InterPro" id="IPR022450">
    <property type="entry name" value="TsaD"/>
</dbReference>
<dbReference type="NCBIfam" id="TIGR00329">
    <property type="entry name" value="gcp_kae1"/>
    <property type="match status" value="1"/>
</dbReference>
<keyword evidence="3 8" id="KW-0819">tRNA processing</keyword>
<evidence type="ECO:0000256" key="1">
    <source>
        <dbReference type="ARBA" id="ARBA00022490"/>
    </source>
</evidence>
<comment type="similarity">
    <text evidence="8">Belongs to the KAE1 / TsaD family.</text>
</comment>
<proteinExistence type="inferred from homology"/>
<comment type="caution">
    <text evidence="10">The sequence shown here is derived from an EMBL/GenBank/DDBJ whole genome shotgun (WGS) entry which is preliminary data.</text>
</comment>
<feature type="binding site" evidence="8">
    <location>
        <position position="119"/>
    </location>
    <ligand>
        <name>Fe cation</name>
        <dbReference type="ChEBI" id="CHEBI:24875"/>
    </ligand>
</feature>
<dbReference type="InterPro" id="IPR017861">
    <property type="entry name" value="KAE1/TsaD"/>
</dbReference>
<feature type="binding site" evidence="8">
    <location>
        <position position="291"/>
    </location>
    <ligand>
        <name>substrate</name>
    </ligand>
</feature>
<comment type="caution">
    <text evidence="8">Lacks conserved residue(s) required for the propagation of feature annotation.</text>
</comment>
<dbReference type="AlphaFoldDB" id="A0A0G0MPR7"/>
<dbReference type="PRINTS" id="PR00789">
    <property type="entry name" value="OSIALOPTASE"/>
</dbReference>
<dbReference type="HAMAP" id="MF_01445">
    <property type="entry name" value="TsaD"/>
    <property type="match status" value="1"/>
</dbReference>
<dbReference type="EMBL" id="LBUP01000002">
    <property type="protein sequence ID" value="KKQ66926.1"/>
    <property type="molecule type" value="Genomic_DNA"/>
</dbReference>
<dbReference type="EC" id="2.3.1.234" evidence="8"/>
<evidence type="ECO:0000256" key="3">
    <source>
        <dbReference type="ARBA" id="ARBA00022694"/>
    </source>
</evidence>
<comment type="function">
    <text evidence="8">Required for the formation of a threonylcarbamoyl group on adenosine at position 37 (t(6)A37) in tRNAs that read codons beginning with adenine. Is involved in the transfer of the threonylcarbamoyl moiety of threonylcarbamoyl-AMP (TC-AMP) to the N6 group of A37, together with TsaE and TsaB. TsaD likely plays a direct catalytic role in this reaction.</text>
</comment>
<dbReference type="PANTHER" id="PTHR11735">
    <property type="entry name" value="TRNA N6-ADENOSINE THREONYLCARBAMOYLTRANSFERASE"/>
    <property type="match status" value="1"/>
</dbReference>
<feature type="domain" description="Gcp-like" evidence="9">
    <location>
        <begin position="27"/>
        <end position="322"/>
    </location>
</feature>
<comment type="cofactor">
    <cofactor evidence="8">
        <name>Fe(2+)</name>
        <dbReference type="ChEBI" id="CHEBI:29033"/>
    </cofactor>
    <text evidence="8">Binds 1 Fe(2+) ion per subunit.</text>
</comment>
<evidence type="ECO:0000313" key="10">
    <source>
        <dbReference type="EMBL" id="KKQ66926.1"/>
    </source>
</evidence>